<proteinExistence type="predicted"/>
<dbReference type="GO" id="GO:0005524">
    <property type="term" value="F:ATP binding"/>
    <property type="evidence" value="ECO:0007669"/>
    <property type="project" value="UniProtKB-KW"/>
</dbReference>
<keyword evidence="4" id="KW-0067">ATP-binding</keyword>
<keyword evidence="6" id="KW-0472">Membrane</keyword>
<evidence type="ECO:0000256" key="6">
    <source>
        <dbReference type="ARBA" id="ARBA00023136"/>
    </source>
</evidence>
<dbReference type="PROSITE" id="PS00211">
    <property type="entry name" value="ABC_TRANSPORTER_1"/>
    <property type="match status" value="1"/>
</dbReference>
<dbReference type="InterPro" id="IPR027417">
    <property type="entry name" value="P-loop_NTPase"/>
</dbReference>
<keyword evidence="2" id="KW-0547">Nucleotide-binding</keyword>
<dbReference type="Gene3D" id="3.40.50.300">
    <property type="entry name" value="P-loop containing nucleotide triphosphate hydrolases"/>
    <property type="match status" value="1"/>
</dbReference>
<dbReference type="AlphaFoldDB" id="A0A120AFL4"/>
<keyword evidence="9" id="KW-1185">Reference proteome</keyword>
<keyword evidence="5" id="KW-1278">Translocase</keyword>
<dbReference type="Pfam" id="PF00005">
    <property type="entry name" value="ABC_tran"/>
    <property type="match status" value="1"/>
</dbReference>
<dbReference type="PANTHER" id="PTHR43499:SF1">
    <property type="entry name" value="ABC TRANSPORTER I FAMILY MEMBER 1"/>
    <property type="match status" value="1"/>
</dbReference>
<dbReference type="GO" id="GO:0022857">
    <property type="term" value="F:transmembrane transporter activity"/>
    <property type="evidence" value="ECO:0007669"/>
    <property type="project" value="InterPro"/>
</dbReference>
<evidence type="ECO:0000313" key="8">
    <source>
        <dbReference type="EMBL" id="KWS03170.1"/>
    </source>
</evidence>
<dbReference type="InterPro" id="IPR017871">
    <property type="entry name" value="ABC_transporter-like_CS"/>
</dbReference>
<dbReference type="InterPro" id="IPR003439">
    <property type="entry name" value="ABC_transporter-like_ATP-bd"/>
</dbReference>
<dbReference type="InterPro" id="IPR005895">
    <property type="entry name" value="ABC_transptr_haem_export_CcmA"/>
</dbReference>
<evidence type="ECO:0000256" key="2">
    <source>
        <dbReference type="ARBA" id="ARBA00022741"/>
    </source>
</evidence>
<organism evidence="8 9">
    <name type="scientific">Lysobacter capsici AZ78</name>
    <dbReference type="NCBI Taxonomy" id="1444315"/>
    <lineage>
        <taxon>Bacteria</taxon>
        <taxon>Pseudomonadati</taxon>
        <taxon>Pseudomonadota</taxon>
        <taxon>Gammaproteobacteria</taxon>
        <taxon>Lysobacterales</taxon>
        <taxon>Lysobacteraceae</taxon>
        <taxon>Lysobacter</taxon>
    </lineage>
</organism>
<sequence length="353" mass="36247">MTPLERTAPPLLEARGLRFARNDEPVFGPLDFAVDAGEALLVQGDNGAGKTTLLRVLAGLLRADDGRIDIDGQPSDASRRARAIAYLGHLPGLKADLSALENLNFLCGLQGRRRSQLPENALAIVGLGGYDDTLARQLSAGQKKRLSLARLWMSPAPLWLLDEPYANLDLEGIELVNRMVQAHLREGGAALVTTHGAYAAPPVRTRMLVLRRAVAMEASDERAFAATLAVAGRAGAGAPRPATAVAPPQRCAATGAVCAADRGAVRAGPGRAPGPVGAGRAGGAVAVGAAGRAVVAGCAVPQRCRRRLDGAMAARAGAAGLVDRGARAVALGHQRTAADRGDPVAGRIAAPAT</sequence>
<protein>
    <submittedName>
        <fullName evidence="8">ABC transporter involved in cytochrome c biogenesis, ATPase component CcmA</fullName>
    </submittedName>
</protein>
<dbReference type="SMART" id="SM00382">
    <property type="entry name" value="AAA"/>
    <property type="match status" value="1"/>
</dbReference>
<accession>A0A120AFL4</accession>
<keyword evidence="1" id="KW-0813">Transport</keyword>
<dbReference type="EMBL" id="JAJA02000001">
    <property type="protein sequence ID" value="KWS03170.1"/>
    <property type="molecule type" value="Genomic_DNA"/>
</dbReference>
<dbReference type="PANTHER" id="PTHR43499">
    <property type="entry name" value="ABC TRANSPORTER I FAMILY MEMBER 1"/>
    <property type="match status" value="1"/>
</dbReference>
<dbReference type="NCBIfam" id="NF010061">
    <property type="entry name" value="PRK13538.1"/>
    <property type="match status" value="1"/>
</dbReference>
<dbReference type="PROSITE" id="PS50893">
    <property type="entry name" value="ABC_TRANSPORTER_2"/>
    <property type="match status" value="1"/>
</dbReference>
<gene>
    <name evidence="8" type="ORF">AZ78_0716</name>
</gene>
<name>A0A120AFL4_9GAMM</name>
<evidence type="ECO:0000313" key="9">
    <source>
        <dbReference type="Proteomes" id="UP000023435"/>
    </source>
</evidence>
<dbReference type="GO" id="GO:0016887">
    <property type="term" value="F:ATP hydrolysis activity"/>
    <property type="evidence" value="ECO:0007669"/>
    <property type="project" value="InterPro"/>
</dbReference>
<dbReference type="NCBIfam" id="TIGR01189">
    <property type="entry name" value="ccmA"/>
    <property type="match status" value="1"/>
</dbReference>
<comment type="caution">
    <text evidence="8">The sequence shown here is derived from an EMBL/GenBank/DDBJ whole genome shotgun (WGS) entry which is preliminary data.</text>
</comment>
<evidence type="ECO:0000259" key="7">
    <source>
        <dbReference type="PROSITE" id="PS50893"/>
    </source>
</evidence>
<feature type="domain" description="ABC transporter" evidence="7">
    <location>
        <begin position="12"/>
        <end position="237"/>
    </location>
</feature>
<evidence type="ECO:0000256" key="4">
    <source>
        <dbReference type="ARBA" id="ARBA00022840"/>
    </source>
</evidence>
<dbReference type="SUPFAM" id="SSF52540">
    <property type="entry name" value="P-loop containing nucleoside triphosphate hydrolases"/>
    <property type="match status" value="1"/>
</dbReference>
<dbReference type="Proteomes" id="UP000023435">
    <property type="component" value="Unassembled WGS sequence"/>
</dbReference>
<dbReference type="GO" id="GO:0017004">
    <property type="term" value="P:cytochrome complex assembly"/>
    <property type="evidence" value="ECO:0007669"/>
    <property type="project" value="UniProtKB-KW"/>
</dbReference>
<evidence type="ECO:0000256" key="5">
    <source>
        <dbReference type="ARBA" id="ARBA00022967"/>
    </source>
</evidence>
<evidence type="ECO:0000256" key="3">
    <source>
        <dbReference type="ARBA" id="ARBA00022748"/>
    </source>
</evidence>
<reference evidence="8 9" key="1">
    <citation type="journal article" date="2014" name="Genome Announc.">
        <title>Draft Genome Sequence of Lysobacter capsici AZ78, a Bacterium Antagonistic to Plant-Pathogenic Oomycetes.</title>
        <authorList>
            <person name="Puopolo G."/>
            <person name="Sonego P."/>
            <person name="Engelen K."/>
            <person name="Pertot I."/>
        </authorList>
    </citation>
    <scope>NUCLEOTIDE SEQUENCE [LARGE SCALE GENOMIC DNA]</scope>
    <source>
        <strain evidence="8 9">AZ78</strain>
    </source>
</reference>
<keyword evidence="3" id="KW-0201">Cytochrome c-type biogenesis</keyword>
<evidence type="ECO:0000256" key="1">
    <source>
        <dbReference type="ARBA" id="ARBA00022448"/>
    </source>
</evidence>
<dbReference type="InterPro" id="IPR003593">
    <property type="entry name" value="AAA+_ATPase"/>
</dbReference>